<gene>
    <name evidence="1" type="ORF">H4N64_33890</name>
</gene>
<sequence length="224" mass="23953">MAEHRFDQITQLARCLHRAALAVRHRLSLDGAWSVVRVLDCSPAGGGDEQGGAEGVDIGFLRRLGFARGEHAARDLGCLVVDEAAAEREVVSLGYVSASGKGEVDQMGPLWPDDEVGGLHVTVCPALGVEFSQCLNAFQRHTAVRCDGRALFTTGLPQPVQVGPFVPRLEVPRSALPLAVRDLIAAEAVQDCTLAGGRERGTGLGGPVGERLLWDQRFPWNLIS</sequence>
<organism evidence="1 2">
    <name type="scientific">Streptomyces cupreus</name>
    <dbReference type="NCBI Taxonomy" id="2759956"/>
    <lineage>
        <taxon>Bacteria</taxon>
        <taxon>Bacillati</taxon>
        <taxon>Actinomycetota</taxon>
        <taxon>Actinomycetes</taxon>
        <taxon>Kitasatosporales</taxon>
        <taxon>Streptomycetaceae</taxon>
        <taxon>Streptomyces</taxon>
    </lineage>
</organism>
<dbReference type="AlphaFoldDB" id="A0A7X1MCH2"/>
<evidence type="ECO:0000313" key="1">
    <source>
        <dbReference type="EMBL" id="MBC2906444.1"/>
    </source>
</evidence>
<protein>
    <submittedName>
        <fullName evidence="1">Uncharacterized protein</fullName>
    </submittedName>
</protein>
<comment type="caution">
    <text evidence="1">The sequence shown here is derived from an EMBL/GenBank/DDBJ whole genome shotgun (WGS) entry which is preliminary data.</text>
</comment>
<dbReference type="Proteomes" id="UP000584670">
    <property type="component" value="Unassembled WGS sequence"/>
</dbReference>
<keyword evidence="2" id="KW-1185">Reference proteome</keyword>
<accession>A0A7X1MCH2</accession>
<evidence type="ECO:0000313" key="2">
    <source>
        <dbReference type="Proteomes" id="UP000584670"/>
    </source>
</evidence>
<reference evidence="1 2" key="1">
    <citation type="submission" date="2020-08" db="EMBL/GenBank/DDBJ databases">
        <title>Streptomyces sp. PSKA01 genome sequencing and assembly.</title>
        <authorList>
            <person name="Mandal S."/>
            <person name="Maiti P.K."/>
            <person name="Das P."/>
        </authorList>
    </citation>
    <scope>NUCLEOTIDE SEQUENCE [LARGE SCALE GENOMIC DNA]</scope>
    <source>
        <strain evidence="1 2">PSKA01</strain>
    </source>
</reference>
<proteinExistence type="predicted"/>
<dbReference type="EMBL" id="JACMSF010000051">
    <property type="protein sequence ID" value="MBC2906444.1"/>
    <property type="molecule type" value="Genomic_DNA"/>
</dbReference>
<name>A0A7X1MCH2_9ACTN</name>